<reference evidence="6 7" key="1">
    <citation type="submission" date="2016-07" db="EMBL/GenBank/DDBJ databases">
        <title>Draft genome sequence of Prauserella muralis DSM 45305, isolated from a mould-covered wall in an indoor environment.</title>
        <authorList>
            <person name="Ruckert C."/>
            <person name="Albersmeier A."/>
            <person name="Jiang C.-L."/>
            <person name="Jiang Y."/>
            <person name="Kalinowski J."/>
            <person name="Schneider O."/>
            <person name="Winkler A."/>
            <person name="Zotchev S.B."/>
        </authorList>
    </citation>
    <scope>NUCLEOTIDE SEQUENCE [LARGE SCALE GENOMIC DNA]</scope>
    <source>
        <strain evidence="6 7">DSM 45305</strain>
    </source>
</reference>
<evidence type="ECO:0000256" key="1">
    <source>
        <dbReference type="ARBA" id="ARBA00004651"/>
    </source>
</evidence>
<dbReference type="OrthoDB" id="7375466at2"/>
<evidence type="ECO:0000256" key="2">
    <source>
        <dbReference type="ARBA" id="ARBA00022448"/>
    </source>
</evidence>
<dbReference type="InterPro" id="IPR036259">
    <property type="entry name" value="MFS_trans_sf"/>
</dbReference>
<dbReference type="PROSITE" id="PS50850">
    <property type="entry name" value="MFS"/>
    <property type="match status" value="1"/>
</dbReference>
<proteinExistence type="predicted"/>
<gene>
    <name evidence="6" type="ORF">BAY60_23760</name>
</gene>
<dbReference type="InterPro" id="IPR020846">
    <property type="entry name" value="MFS_dom"/>
</dbReference>
<dbReference type="InterPro" id="IPR011701">
    <property type="entry name" value="MFS"/>
</dbReference>
<protein>
    <submittedName>
        <fullName evidence="6">Uncharacterized protein</fullName>
    </submittedName>
</protein>
<evidence type="ECO:0000256" key="3">
    <source>
        <dbReference type="ARBA" id="ARBA00022692"/>
    </source>
</evidence>
<evidence type="ECO:0000256" key="4">
    <source>
        <dbReference type="ARBA" id="ARBA00022989"/>
    </source>
</evidence>
<dbReference type="PANTHER" id="PTHR42718">
    <property type="entry name" value="MAJOR FACILITATOR SUPERFAMILY MULTIDRUG TRANSPORTER MFSC"/>
    <property type="match status" value="1"/>
</dbReference>
<dbReference type="Proteomes" id="UP000249915">
    <property type="component" value="Unassembled WGS sequence"/>
</dbReference>
<dbReference type="EMBL" id="MASW01000005">
    <property type="protein sequence ID" value="PXY22804.1"/>
    <property type="molecule type" value="Genomic_DNA"/>
</dbReference>
<comment type="subcellular location">
    <subcellularLocation>
        <location evidence="1">Cell membrane</location>
        <topology evidence="1">Multi-pass membrane protein</topology>
    </subcellularLocation>
</comment>
<keyword evidence="7" id="KW-1185">Reference proteome</keyword>
<keyword evidence="2" id="KW-0813">Transport</keyword>
<dbReference type="GO" id="GO:0005886">
    <property type="term" value="C:plasma membrane"/>
    <property type="evidence" value="ECO:0007669"/>
    <property type="project" value="UniProtKB-SubCell"/>
</dbReference>
<accession>A0A2V4AS04</accession>
<sequence>MTKATARPAKSARGEQAAGAEPGIRVLLTLLAVTLLGTVCNNVVNVALRDLSGDLGVPLSSGVLAVSAFVLVLAATMPVMGWVGDRFGRKRTLVAAQVLLLAGVAGAALAPSLPVLVVSRALQGLGCAAAPPCVMGMLASLYGPARRNRTMGLWAAANGIGQALGPPLGGLVAGSWGWRGIFWVLVPVSALLVMALAWLVPGEAPRRAGLHWPGAVAFTTATALLMTAVAVAPVGALPGWAPATLAGAGAAGLAVFVLVSRRTADPFVPPALLAEPRFLRSGVAACAQMFCLGATLVALPLHVTGALGRSTAVAGILVFALPATMAVLAAVVGWLTERTRPRLVLRAGLVTLVLAQAGLGLFTAAGTAGLGWLGALLVVAGAGVALVQTPAAAGATRSTDGRAGSALGVFNTLRFGGATLGTVWAGFFYSQDLPAVLFGGCAVFALLALLVSFAGRNPDAS</sequence>
<dbReference type="Gene3D" id="1.20.1250.20">
    <property type="entry name" value="MFS general substrate transporter like domains"/>
    <property type="match status" value="1"/>
</dbReference>
<dbReference type="Pfam" id="PF07690">
    <property type="entry name" value="MFS_1"/>
    <property type="match status" value="1"/>
</dbReference>
<dbReference type="GO" id="GO:0022857">
    <property type="term" value="F:transmembrane transporter activity"/>
    <property type="evidence" value="ECO:0007669"/>
    <property type="project" value="InterPro"/>
</dbReference>
<evidence type="ECO:0000256" key="5">
    <source>
        <dbReference type="ARBA" id="ARBA00023136"/>
    </source>
</evidence>
<dbReference type="PANTHER" id="PTHR42718:SF9">
    <property type="entry name" value="MAJOR FACILITATOR SUPERFAMILY MULTIDRUG TRANSPORTER MFSC"/>
    <property type="match status" value="1"/>
</dbReference>
<name>A0A2V4AS04_9PSEU</name>
<comment type="caution">
    <text evidence="6">The sequence shown here is derived from an EMBL/GenBank/DDBJ whole genome shotgun (WGS) entry which is preliminary data.</text>
</comment>
<dbReference type="PRINTS" id="PR01036">
    <property type="entry name" value="TCRTETB"/>
</dbReference>
<keyword evidence="5" id="KW-0472">Membrane</keyword>
<dbReference type="AlphaFoldDB" id="A0A2V4AS04"/>
<keyword evidence="4" id="KW-1133">Transmembrane helix</keyword>
<dbReference type="RefSeq" id="WP_112283413.1">
    <property type="nucleotide sequence ID" value="NZ_MASW01000005.1"/>
</dbReference>
<evidence type="ECO:0000313" key="6">
    <source>
        <dbReference type="EMBL" id="PXY22804.1"/>
    </source>
</evidence>
<keyword evidence="3" id="KW-0812">Transmembrane</keyword>
<dbReference type="SUPFAM" id="SSF103473">
    <property type="entry name" value="MFS general substrate transporter"/>
    <property type="match status" value="1"/>
</dbReference>
<dbReference type="Gene3D" id="1.20.1720.10">
    <property type="entry name" value="Multidrug resistance protein D"/>
    <property type="match status" value="1"/>
</dbReference>
<evidence type="ECO:0000313" key="7">
    <source>
        <dbReference type="Proteomes" id="UP000249915"/>
    </source>
</evidence>
<organism evidence="6 7">
    <name type="scientific">Prauserella muralis</name>
    <dbReference type="NCBI Taxonomy" id="588067"/>
    <lineage>
        <taxon>Bacteria</taxon>
        <taxon>Bacillati</taxon>
        <taxon>Actinomycetota</taxon>
        <taxon>Actinomycetes</taxon>
        <taxon>Pseudonocardiales</taxon>
        <taxon>Pseudonocardiaceae</taxon>
        <taxon>Prauserella</taxon>
    </lineage>
</organism>